<dbReference type="Pfam" id="PF20266">
    <property type="entry name" value="Mab-21_C"/>
    <property type="match status" value="1"/>
</dbReference>
<keyword evidence="8" id="KW-0460">Magnesium</keyword>
<keyword evidence="9" id="KW-0812">Transmembrane</keyword>
<dbReference type="EMBL" id="RCHS01004038">
    <property type="protein sequence ID" value="RMX38240.1"/>
    <property type="molecule type" value="Genomic_DNA"/>
</dbReference>
<keyword evidence="5" id="KW-0479">Metal-binding</keyword>
<dbReference type="Gene3D" id="1.10.1410.40">
    <property type="match status" value="1"/>
</dbReference>
<feature type="transmembrane region" description="Helical" evidence="9">
    <location>
        <begin position="27"/>
        <end position="45"/>
    </location>
</feature>
<dbReference type="Proteomes" id="UP000275408">
    <property type="component" value="Unassembled WGS sequence"/>
</dbReference>
<evidence type="ECO:0000256" key="3">
    <source>
        <dbReference type="ARBA" id="ARBA00022679"/>
    </source>
</evidence>
<comment type="cofactor">
    <cofactor evidence="1">
        <name>Mg(2+)</name>
        <dbReference type="ChEBI" id="CHEBI:18420"/>
    </cofactor>
</comment>
<keyword evidence="4" id="KW-0548">Nucleotidyltransferase</keyword>
<evidence type="ECO:0000256" key="5">
    <source>
        <dbReference type="ARBA" id="ARBA00022723"/>
    </source>
</evidence>
<feature type="transmembrane region" description="Helical" evidence="9">
    <location>
        <begin position="456"/>
        <end position="477"/>
    </location>
</feature>
<evidence type="ECO:0000256" key="4">
    <source>
        <dbReference type="ARBA" id="ARBA00022695"/>
    </source>
</evidence>
<protein>
    <submittedName>
        <fullName evidence="12">Uncharacterized protein</fullName>
    </submittedName>
</protein>
<dbReference type="GO" id="GO:0016779">
    <property type="term" value="F:nucleotidyltransferase activity"/>
    <property type="evidence" value="ECO:0007669"/>
    <property type="project" value="UniProtKB-KW"/>
</dbReference>
<feature type="domain" description="Mab-21-like HhH/H2TH-like" evidence="11">
    <location>
        <begin position="306"/>
        <end position="401"/>
    </location>
</feature>
<keyword evidence="9" id="KW-0472">Membrane</keyword>
<dbReference type="GO" id="GO:0005524">
    <property type="term" value="F:ATP binding"/>
    <property type="evidence" value="ECO:0007669"/>
    <property type="project" value="UniProtKB-KW"/>
</dbReference>
<keyword evidence="13" id="KW-1185">Reference proteome</keyword>
<evidence type="ECO:0000256" key="7">
    <source>
        <dbReference type="ARBA" id="ARBA00022840"/>
    </source>
</evidence>
<evidence type="ECO:0000259" key="10">
    <source>
        <dbReference type="Pfam" id="PF03281"/>
    </source>
</evidence>
<dbReference type="Pfam" id="PF03281">
    <property type="entry name" value="Mab-21"/>
    <property type="match status" value="1"/>
</dbReference>
<evidence type="ECO:0000256" key="8">
    <source>
        <dbReference type="ARBA" id="ARBA00022842"/>
    </source>
</evidence>
<evidence type="ECO:0000256" key="1">
    <source>
        <dbReference type="ARBA" id="ARBA00001946"/>
    </source>
</evidence>
<dbReference type="InterPro" id="IPR024810">
    <property type="entry name" value="MAB21L/cGLR"/>
</dbReference>
<comment type="similarity">
    <text evidence="2">Belongs to the mab-21 family.</text>
</comment>
<name>A0A3M6TA20_POCDA</name>
<organism evidence="12 13">
    <name type="scientific">Pocillopora damicornis</name>
    <name type="common">Cauliflower coral</name>
    <name type="synonym">Millepora damicornis</name>
    <dbReference type="NCBI Taxonomy" id="46731"/>
    <lineage>
        <taxon>Eukaryota</taxon>
        <taxon>Metazoa</taxon>
        <taxon>Cnidaria</taxon>
        <taxon>Anthozoa</taxon>
        <taxon>Hexacorallia</taxon>
        <taxon>Scleractinia</taxon>
        <taxon>Astrocoeniina</taxon>
        <taxon>Pocilloporidae</taxon>
        <taxon>Pocillopora</taxon>
    </lineage>
</organism>
<dbReference type="InterPro" id="IPR046906">
    <property type="entry name" value="Mab-21_HhH/H2TH-like"/>
</dbReference>
<dbReference type="SMART" id="SM01265">
    <property type="entry name" value="Mab-21"/>
    <property type="match status" value="1"/>
</dbReference>
<dbReference type="GO" id="GO:0046872">
    <property type="term" value="F:metal ion binding"/>
    <property type="evidence" value="ECO:0007669"/>
    <property type="project" value="UniProtKB-KW"/>
</dbReference>
<feature type="domain" description="Mab-21-like nucleotidyltransferase" evidence="10">
    <location>
        <begin position="121"/>
        <end position="297"/>
    </location>
</feature>
<accession>A0A3M6TA20</accession>
<evidence type="ECO:0000256" key="9">
    <source>
        <dbReference type="SAM" id="Phobius"/>
    </source>
</evidence>
<evidence type="ECO:0000256" key="2">
    <source>
        <dbReference type="ARBA" id="ARBA00008307"/>
    </source>
</evidence>
<dbReference type="PANTHER" id="PTHR10656">
    <property type="entry name" value="CELL FATE DETERMINING PROTEIN MAB21-RELATED"/>
    <property type="match status" value="1"/>
</dbReference>
<dbReference type="InterPro" id="IPR046903">
    <property type="entry name" value="Mab-21-like_nuc_Trfase"/>
</dbReference>
<evidence type="ECO:0000259" key="11">
    <source>
        <dbReference type="Pfam" id="PF20266"/>
    </source>
</evidence>
<evidence type="ECO:0000313" key="12">
    <source>
        <dbReference type="EMBL" id="RMX38240.1"/>
    </source>
</evidence>
<dbReference type="AlphaFoldDB" id="A0A3M6TA20"/>
<keyword evidence="7" id="KW-0067">ATP-binding</keyword>
<proteinExistence type="inferred from homology"/>
<sequence>MFLSVSRQEKNLDMDGTTVRRLSFTDVLNVSVFSGACIFIALLAYKRFTEHPLNSRLRKAYKVDEFIQKQLASNLYREDFDLLPSVMGKDDDLYSIEKCGSVMEGYGFFSVDVTGSEQDIDVMVSPKILSVSEDDIDVSRTPVGFVWVQMQEMVQRIKNSRSELFQVLKKANQQFVSASAIYSHFLRATQENFNDGDFDVIQNEPAITLRAKEIHAQRYGYMGVIDIAVALSFSGWPRSAVEWLNRESRDFRLLSTGMIQKIAKGGCHLVYKPSGSSENSQLDWRFSFSKAERILFQYHSDKHALKLCYIMLRYAYKKHLKPRLGNKKILASYYLKTIFLWLAETDNGLDYHDLANHRLGALFELMVNKLREVYSKKFLSHYFISHWNLLRDLSKAELNHVQGLLDDLSRNKKEYISYIQDIRGHILPLAKQSGGAYNELLTIIDESTTRHTLFQAFYISSFVFATLVFFKCVLNALSLDIALCSV</sequence>
<dbReference type="PANTHER" id="PTHR10656:SF42">
    <property type="entry name" value="CYCLIC GMP-AMP SYNTHASE-LIKE PROTEIN-RELATED"/>
    <property type="match status" value="1"/>
</dbReference>
<comment type="caution">
    <text evidence="12">The sequence shown here is derived from an EMBL/GenBank/DDBJ whole genome shotgun (WGS) entry which is preliminary data.</text>
</comment>
<keyword evidence="9" id="KW-1133">Transmembrane helix</keyword>
<evidence type="ECO:0000256" key="6">
    <source>
        <dbReference type="ARBA" id="ARBA00022741"/>
    </source>
</evidence>
<dbReference type="OrthoDB" id="6054650at2759"/>
<gene>
    <name evidence="12" type="ORF">pdam_00003372</name>
</gene>
<reference evidence="12 13" key="1">
    <citation type="journal article" date="2018" name="Sci. Rep.">
        <title>Comparative analysis of the Pocillopora damicornis genome highlights role of immune system in coral evolution.</title>
        <authorList>
            <person name="Cunning R."/>
            <person name="Bay R.A."/>
            <person name="Gillette P."/>
            <person name="Baker A.C."/>
            <person name="Traylor-Knowles N."/>
        </authorList>
    </citation>
    <scope>NUCLEOTIDE SEQUENCE [LARGE SCALE GENOMIC DNA]</scope>
    <source>
        <strain evidence="12">RSMAS</strain>
        <tissue evidence="12">Whole animal</tissue>
    </source>
</reference>
<evidence type="ECO:0000313" key="13">
    <source>
        <dbReference type="Proteomes" id="UP000275408"/>
    </source>
</evidence>
<keyword evidence="6" id="KW-0547">Nucleotide-binding</keyword>
<keyword evidence="3" id="KW-0808">Transferase</keyword>